<name>A0ABR9H9W0_9ACTN</name>
<comment type="caution">
    <text evidence="2">The sequence shown here is derived from an EMBL/GenBank/DDBJ whole genome shotgun (WGS) entry which is preliminary data.</text>
</comment>
<sequence>MDTCPECRAAGEVPCEELFGRLLALDHSRQEPWGPLHGVAVACYRLQHPASLTEGSHTFLLELLRAYVGGGAEAATRLTEHARRANSHRVLRRDRTDDTPGPRAPTGFAFTVAEVAADGAFPAEGHPERVRAWSEATLAAWRG</sequence>
<dbReference type="InterPro" id="IPR045990">
    <property type="entry name" value="DUF5946"/>
</dbReference>
<protein>
    <submittedName>
        <fullName evidence="2">Uncharacterized protein</fullName>
    </submittedName>
</protein>
<evidence type="ECO:0000313" key="2">
    <source>
        <dbReference type="EMBL" id="MBE1455815.1"/>
    </source>
</evidence>
<dbReference type="EMBL" id="JADBDY010000001">
    <property type="protein sequence ID" value="MBE1455815.1"/>
    <property type="molecule type" value="Genomic_DNA"/>
</dbReference>
<dbReference type="RefSeq" id="WP_191273849.1">
    <property type="nucleotide sequence ID" value="NZ_BMXJ01000007.1"/>
</dbReference>
<organism evidence="2 3">
    <name type="scientific">Nocardiopsis terrae</name>
    <dbReference type="NCBI Taxonomy" id="372655"/>
    <lineage>
        <taxon>Bacteria</taxon>
        <taxon>Bacillati</taxon>
        <taxon>Actinomycetota</taxon>
        <taxon>Actinomycetes</taxon>
        <taxon>Streptosporangiales</taxon>
        <taxon>Nocardiopsidaceae</taxon>
        <taxon>Nocardiopsis</taxon>
    </lineage>
</organism>
<keyword evidence="3" id="KW-1185">Reference proteome</keyword>
<accession>A0ABR9H9W0</accession>
<dbReference type="Proteomes" id="UP000598217">
    <property type="component" value="Unassembled WGS sequence"/>
</dbReference>
<proteinExistence type="predicted"/>
<feature type="region of interest" description="Disordered" evidence="1">
    <location>
        <begin position="83"/>
        <end position="106"/>
    </location>
</feature>
<dbReference type="Pfam" id="PF19371">
    <property type="entry name" value="DUF5946"/>
    <property type="match status" value="1"/>
</dbReference>
<evidence type="ECO:0000313" key="3">
    <source>
        <dbReference type="Proteomes" id="UP000598217"/>
    </source>
</evidence>
<reference evidence="2 3" key="1">
    <citation type="submission" date="2020-10" db="EMBL/GenBank/DDBJ databases">
        <title>Sequencing the genomes of 1000 actinobacteria strains.</title>
        <authorList>
            <person name="Klenk H.-P."/>
        </authorList>
    </citation>
    <scope>NUCLEOTIDE SEQUENCE [LARGE SCALE GENOMIC DNA]</scope>
    <source>
        <strain evidence="2 3">DSM 45157</strain>
    </source>
</reference>
<evidence type="ECO:0000256" key="1">
    <source>
        <dbReference type="SAM" id="MobiDB-lite"/>
    </source>
</evidence>
<gene>
    <name evidence="2" type="ORF">H4W79_000029</name>
</gene>